<feature type="domain" description="C2" evidence="2">
    <location>
        <begin position="1"/>
        <end position="107"/>
    </location>
</feature>
<dbReference type="CDD" id="cd08688">
    <property type="entry name" value="C2_KIAA0528-like"/>
    <property type="match status" value="1"/>
</dbReference>
<dbReference type="InterPro" id="IPR037785">
    <property type="entry name" value="C2_C2CD5"/>
</dbReference>
<dbReference type="PANTHER" id="PTHR37412">
    <property type="entry name" value="C2 DOMAIN-CONTAINING PROTEIN 5"/>
    <property type="match status" value="1"/>
</dbReference>
<dbReference type="SUPFAM" id="SSF49562">
    <property type="entry name" value="C2 domain (Calcium/lipid-binding domain, CaLB)"/>
    <property type="match status" value="1"/>
</dbReference>
<dbReference type="EMBL" id="GIFK01003579">
    <property type="protein sequence ID" value="NBJ61282.1"/>
    <property type="molecule type" value="Transcribed_RNA"/>
</dbReference>
<dbReference type="GO" id="GO:0005544">
    <property type="term" value="F:calcium-dependent phospholipid binding"/>
    <property type="evidence" value="ECO:0007669"/>
    <property type="project" value="InterPro"/>
</dbReference>
<feature type="compositionally biased region" description="Polar residues" evidence="1">
    <location>
        <begin position="302"/>
        <end position="317"/>
    </location>
</feature>
<dbReference type="GO" id="GO:0005509">
    <property type="term" value="F:calcium ion binding"/>
    <property type="evidence" value="ECO:0007669"/>
    <property type="project" value="TreeGrafter"/>
</dbReference>
<organism evidence="3">
    <name type="scientific">Phlebotomus kandelakii</name>
    <dbReference type="NCBI Taxonomy" id="1109342"/>
    <lineage>
        <taxon>Eukaryota</taxon>
        <taxon>Metazoa</taxon>
        <taxon>Ecdysozoa</taxon>
        <taxon>Arthropoda</taxon>
        <taxon>Hexapoda</taxon>
        <taxon>Insecta</taxon>
        <taxon>Pterygota</taxon>
        <taxon>Neoptera</taxon>
        <taxon>Endopterygota</taxon>
        <taxon>Diptera</taxon>
        <taxon>Nematocera</taxon>
        <taxon>Psychodoidea</taxon>
        <taxon>Psychodidae</taxon>
        <taxon>Phlebotomus</taxon>
        <taxon>Larroussius</taxon>
    </lineage>
</organism>
<dbReference type="GO" id="GO:0010828">
    <property type="term" value="P:positive regulation of D-glucose transmembrane transport"/>
    <property type="evidence" value="ECO:0007669"/>
    <property type="project" value="TreeGrafter"/>
</dbReference>
<sequence>MPGKVKVKVLAGRNLPVMDRSSDTTDAFVELKLGGITHKTDVCRKSLNPQWNSDWYRFEMDDAELQDEPLQIRLMDYDTYSANDAIGKVHICLNPLLIPTAVIDPSGQSGHGHGKGSIMSGWFPVFDTMHGIRGEVNLIVKVDLFSDVNKFRQSSCGVQFFHSPNIPRGYHAPAIHGFVEELVVNDDPEYQWIDKIRTPRASNEARQVVFLKLSGEVQRKIGLKALDMGANAVIGYKLCLDLEGDVGVVARGIGTAVTLIKIPDAPLQLVTDAALIEEEAASPSAAPASPGAKTAGHIRAESTGSRITQSPAKSSGASAVPGAKDSGIYRRSSDSDLSVTPKGNSLTSCERGNPAVTRVVGATMKSANADNIDMLEYPFLTLDKYPPGFIIHLGSAVCSRSVKLLERVPNPDEPETRDSWWTELRMEIRSHARALGCNVVLGYAETTTITEDVCVLSATGTAALINFPYSGEQPVRMTSSLDRGEFEKDVKEGIKELKIAGSTAKIIEGVATKPIEEVPEGESDKDTSGNCQASPTMACSLLHLPYAANSVPFSVTLDNCALCRRAKVPNVFLATIEIPESLQITGRGCLVQAQVCRQKRDLKGESNAKEISDGLPFLEYELYRVLINKMKVKGMNAIFGLKCSIAVGEKMMTIVATGTAVYLSALPAAVLPKIVGAGQSWSNPEKLNEIQKTLQDTIEKNREIYQLKSFGDVDARPLSESEESDDELADMDLNVGNKDACILEVDDIDDLEVISLLMEPCPPEGFHVVNTQTVPGLLDLEVVRNLQYFAQVWRGHINQQSHLAKNLQRLLQCIYYKLRSMIPCAICDLRFTIDLPEADWIQVLVTGMALGLGEPTKLVRNKRRLLSGSTSKDGIRDELIFNLEDDHVFDTVPLPTAVSQSAAHTPTTHNPPTQFAQTGSLKLRSKSPTRGKAPMKMSRHMPVRDRYGVDVTPLSYVPGGRIDKYLGNLNFFFIRESTSIRENGGICGFVHGFVTELLAVVRAHVTALGGNAIVSFYMTELLLNESVHKNQGQSLISVGGDVVFVSYYADD</sequence>
<dbReference type="AlphaFoldDB" id="A0A6B2EF72"/>
<protein>
    <submittedName>
        <fullName evidence="3">Putative ca2+-dependent phospholipid-binding protein</fullName>
    </submittedName>
</protein>
<dbReference type="InterPro" id="IPR035892">
    <property type="entry name" value="C2_domain_sf"/>
</dbReference>
<dbReference type="Pfam" id="PF23128">
    <property type="entry name" value="YbjQ_4"/>
    <property type="match status" value="1"/>
</dbReference>
<dbReference type="PROSITE" id="PS50004">
    <property type="entry name" value="C2"/>
    <property type="match status" value="1"/>
</dbReference>
<dbReference type="GO" id="GO:0031340">
    <property type="term" value="P:positive regulation of vesicle fusion"/>
    <property type="evidence" value="ECO:0007669"/>
    <property type="project" value="TreeGrafter"/>
</dbReference>
<dbReference type="InterPro" id="IPR038983">
    <property type="entry name" value="C2CD5"/>
</dbReference>
<dbReference type="Gene3D" id="2.60.40.150">
    <property type="entry name" value="C2 domain"/>
    <property type="match status" value="1"/>
</dbReference>
<evidence type="ECO:0000259" key="2">
    <source>
        <dbReference type="PROSITE" id="PS50004"/>
    </source>
</evidence>
<feature type="compositionally biased region" description="Low complexity" evidence="1">
    <location>
        <begin position="281"/>
        <end position="292"/>
    </location>
</feature>
<dbReference type="Pfam" id="PF23025">
    <property type="entry name" value="YbjQ_2"/>
    <property type="match status" value="3"/>
</dbReference>
<dbReference type="GO" id="GO:0072659">
    <property type="term" value="P:protein localization to plasma membrane"/>
    <property type="evidence" value="ECO:0007669"/>
    <property type="project" value="TreeGrafter"/>
</dbReference>
<evidence type="ECO:0000256" key="1">
    <source>
        <dbReference type="SAM" id="MobiDB-lite"/>
    </source>
</evidence>
<name>A0A6B2EF72_9DIPT</name>
<feature type="region of interest" description="Disordered" evidence="1">
    <location>
        <begin position="900"/>
        <end position="938"/>
    </location>
</feature>
<dbReference type="Pfam" id="PF23028">
    <property type="entry name" value="YbjQ_3"/>
    <property type="match status" value="1"/>
</dbReference>
<dbReference type="Pfam" id="PF00168">
    <property type="entry name" value="C2"/>
    <property type="match status" value="1"/>
</dbReference>
<dbReference type="InterPro" id="IPR000008">
    <property type="entry name" value="C2_dom"/>
</dbReference>
<dbReference type="InterPro" id="IPR056431">
    <property type="entry name" value="C2CD5_YbjQ-rel_dom"/>
</dbReference>
<feature type="compositionally biased region" description="Low complexity" evidence="1">
    <location>
        <begin position="904"/>
        <end position="913"/>
    </location>
</feature>
<proteinExistence type="predicted"/>
<dbReference type="InterPro" id="IPR056430">
    <property type="entry name" value="C2CD5_YbjQ-like_dom"/>
</dbReference>
<feature type="compositionally biased region" description="Polar residues" evidence="1">
    <location>
        <begin position="335"/>
        <end position="350"/>
    </location>
</feature>
<dbReference type="InterPro" id="IPR057815">
    <property type="entry name" value="C2CD5_C"/>
</dbReference>
<dbReference type="GO" id="GO:0065002">
    <property type="term" value="P:intracellular protein transmembrane transport"/>
    <property type="evidence" value="ECO:0007669"/>
    <property type="project" value="TreeGrafter"/>
</dbReference>
<evidence type="ECO:0000313" key="3">
    <source>
        <dbReference type="EMBL" id="NBJ61282.1"/>
    </source>
</evidence>
<feature type="region of interest" description="Disordered" evidence="1">
    <location>
        <begin position="281"/>
        <end position="350"/>
    </location>
</feature>
<reference evidence="3" key="1">
    <citation type="submission" date="2019-10" db="EMBL/GenBank/DDBJ databases">
        <title>Short sand fly seasons in Tbilisi, Georgia, hinder development of host immunity to saliva of the visceral leishmaniasis vector Phlebotomus kandelakii.</title>
        <authorList>
            <person name="Oliveira F."/>
            <person name="Giorgobiani E."/>
            <person name="Guimaraes-Costa A.B."/>
            <person name="Abdeladhim M."/>
            <person name="Oristian J."/>
            <person name="Tskhvaradze L."/>
            <person name="Tsertsvadze N."/>
            <person name="Zakalashvili M."/>
            <person name="Valenzuela J.G."/>
            <person name="Kamhawi S."/>
        </authorList>
    </citation>
    <scope>NUCLEOTIDE SEQUENCE</scope>
    <source>
        <strain evidence="3">Wild-capture in Tbilisi</strain>
        <tissue evidence="3">Salivary glands</tissue>
    </source>
</reference>
<accession>A0A6B2EF72</accession>
<dbReference type="GO" id="GO:0005886">
    <property type="term" value="C:plasma membrane"/>
    <property type="evidence" value="ECO:0007669"/>
    <property type="project" value="TreeGrafter"/>
</dbReference>
<dbReference type="PANTHER" id="PTHR37412:SF2">
    <property type="entry name" value="C2 DOMAIN-CONTAINING PROTEIN 5"/>
    <property type="match status" value="1"/>
</dbReference>
<dbReference type="GO" id="GO:0090314">
    <property type="term" value="P:positive regulation of protein targeting to membrane"/>
    <property type="evidence" value="ECO:0007669"/>
    <property type="project" value="TreeGrafter"/>
</dbReference>
<dbReference type="SMART" id="SM00239">
    <property type="entry name" value="C2"/>
    <property type="match status" value="1"/>
</dbReference>